<dbReference type="RefSeq" id="XP_035824664.1">
    <property type="nucleotide sequence ID" value="XM_035968771.1"/>
</dbReference>
<dbReference type="Proteomes" id="UP000694888">
    <property type="component" value="Unplaced"/>
</dbReference>
<dbReference type="InterPro" id="IPR009080">
    <property type="entry name" value="tRNAsynth_Ia_anticodon-bd"/>
</dbReference>
<dbReference type="PANTHER" id="PTHR42765">
    <property type="entry name" value="SOLEUCYL-TRNA SYNTHETASE"/>
    <property type="match status" value="1"/>
</dbReference>
<protein>
    <recommendedName>
        <fullName evidence="2">isoleucine--tRNA ligase</fullName>
        <ecNumber evidence="2">6.1.1.5</ecNumber>
    </recommendedName>
    <alternativeName>
        <fullName evidence="8">Isoleucyl-tRNA synthetase</fullName>
    </alternativeName>
</protein>
<organism evidence="12 13">
    <name type="scientific">Aplysia californica</name>
    <name type="common">California sea hare</name>
    <dbReference type="NCBI Taxonomy" id="6500"/>
    <lineage>
        <taxon>Eukaryota</taxon>
        <taxon>Metazoa</taxon>
        <taxon>Spiralia</taxon>
        <taxon>Lophotrochozoa</taxon>
        <taxon>Mollusca</taxon>
        <taxon>Gastropoda</taxon>
        <taxon>Heterobranchia</taxon>
        <taxon>Euthyneura</taxon>
        <taxon>Tectipleura</taxon>
        <taxon>Aplysiida</taxon>
        <taxon>Aplysioidea</taxon>
        <taxon>Aplysiidae</taxon>
        <taxon>Aplysia</taxon>
    </lineage>
</organism>
<dbReference type="InterPro" id="IPR009008">
    <property type="entry name" value="Val/Leu/Ile-tRNA-synth_edit"/>
</dbReference>
<dbReference type="EC" id="6.1.1.5" evidence="2"/>
<proteinExistence type="inferred from homology"/>
<evidence type="ECO:0000256" key="8">
    <source>
        <dbReference type="ARBA" id="ARBA00032665"/>
    </source>
</evidence>
<dbReference type="GeneID" id="101846203"/>
<comment type="similarity">
    <text evidence="1">Belongs to the class-I aminoacyl-tRNA synthetase family.</text>
</comment>
<dbReference type="InterPro" id="IPR002301">
    <property type="entry name" value="Ile-tRNA-ligase"/>
</dbReference>
<feature type="region of interest" description="Disordered" evidence="9">
    <location>
        <begin position="640"/>
        <end position="661"/>
    </location>
</feature>
<dbReference type="Gene3D" id="1.10.730.20">
    <property type="match status" value="1"/>
</dbReference>
<feature type="domain" description="Methionyl/Valyl/Leucyl/Isoleucyl-tRNA synthetase anticodon-binding" evidence="11">
    <location>
        <begin position="733"/>
        <end position="851"/>
    </location>
</feature>
<accession>A0ABM1VQH2</accession>
<feature type="domain" description="Aminoacyl-tRNA synthetase class Ia" evidence="10">
    <location>
        <begin position="74"/>
        <end position="687"/>
    </location>
</feature>
<keyword evidence="6" id="KW-0648">Protein biosynthesis</keyword>
<keyword evidence="4" id="KW-0547">Nucleotide-binding</keyword>
<evidence type="ECO:0000256" key="9">
    <source>
        <dbReference type="SAM" id="MobiDB-lite"/>
    </source>
</evidence>
<dbReference type="Pfam" id="PF00133">
    <property type="entry name" value="tRNA-synt_1"/>
    <property type="match status" value="1"/>
</dbReference>
<evidence type="ECO:0000256" key="5">
    <source>
        <dbReference type="ARBA" id="ARBA00022840"/>
    </source>
</evidence>
<dbReference type="PRINTS" id="PR00984">
    <property type="entry name" value="TRNASYNTHILE"/>
</dbReference>
<dbReference type="GO" id="GO:0016874">
    <property type="term" value="F:ligase activity"/>
    <property type="evidence" value="ECO:0007669"/>
    <property type="project" value="UniProtKB-KW"/>
</dbReference>
<name>A0ABM1VQH2_APLCA</name>
<evidence type="ECO:0000256" key="2">
    <source>
        <dbReference type="ARBA" id="ARBA00013165"/>
    </source>
</evidence>
<dbReference type="CDD" id="cd07960">
    <property type="entry name" value="Anticodon_Ia_Ile_BEm"/>
    <property type="match status" value="1"/>
</dbReference>
<gene>
    <name evidence="13" type="primary">LOC101846203</name>
</gene>
<dbReference type="Gene3D" id="1.10.10.830">
    <property type="entry name" value="Ile-tRNA synthetase CP2 domain-like"/>
    <property type="match status" value="1"/>
</dbReference>
<dbReference type="SUPFAM" id="SSF52374">
    <property type="entry name" value="Nucleotidylyl transferase"/>
    <property type="match status" value="1"/>
</dbReference>
<dbReference type="InterPro" id="IPR033708">
    <property type="entry name" value="Anticodon_Ile_BEm"/>
</dbReference>
<evidence type="ECO:0000256" key="7">
    <source>
        <dbReference type="ARBA" id="ARBA00023146"/>
    </source>
</evidence>
<dbReference type="Pfam" id="PF08264">
    <property type="entry name" value="Anticodon_1"/>
    <property type="match status" value="1"/>
</dbReference>
<reference evidence="13" key="1">
    <citation type="submission" date="2025-08" db="UniProtKB">
        <authorList>
            <consortium name="RefSeq"/>
        </authorList>
    </citation>
    <scope>IDENTIFICATION</scope>
</reference>
<keyword evidence="3 13" id="KW-0436">Ligase</keyword>
<dbReference type="PANTHER" id="PTHR42765:SF1">
    <property type="entry name" value="ISOLEUCINE--TRNA LIGASE, MITOCHONDRIAL"/>
    <property type="match status" value="1"/>
</dbReference>
<dbReference type="SUPFAM" id="SSF50677">
    <property type="entry name" value="ValRS/IleRS/LeuRS editing domain"/>
    <property type="match status" value="1"/>
</dbReference>
<dbReference type="InterPro" id="IPR002300">
    <property type="entry name" value="aa-tRNA-synth_Ia"/>
</dbReference>
<dbReference type="NCBIfam" id="TIGR00392">
    <property type="entry name" value="ileS"/>
    <property type="match status" value="1"/>
</dbReference>
<keyword evidence="12" id="KW-1185">Reference proteome</keyword>
<evidence type="ECO:0000256" key="1">
    <source>
        <dbReference type="ARBA" id="ARBA00005594"/>
    </source>
</evidence>
<keyword evidence="5" id="KW-0067">ATP-binding</keyword>
<evidence type="ECO:0000313" key="12">
    <source>
        <dbReference type="Proteomes" id="UP000694888"/>
    </source>
</evidence>
<keyword evidence="7" id="KW-0030">Aminoacyl-tRNA synthetase</keyword>
<evidence type="ECO:0000256" key="6">
    <source>
        <dbReference type="ARBA" id="ARBA00022917"/>
    </source>
</evidence>
<evidence type="ECO:0000256" key="3">
    <source>
        <dbReference type="ARBA" id="ARBA00022598"/>
    </source>
</evidence>
<sequence>MRNLQVGLLNRLKVIPILPCSKWTLRFKGSVSKPEKSKRYANTLNLPQTLFPLSMKHGAAAQRELEIQKTKEFQNLYSWQRQQNWTEEFVLHDGPPYANGKTHVGHTVNKVLKDITNRYKVMKKCKVHYVPGWDCHGMPIEVKAITDDMGQHQKLSPLEIRAKAKKFAEGVIREQRKSFMRWGIMADWSKSYLTMNPQYQEKQLEVFYKIYQKGFVYRNYMPVYWSPSSGTALAEAELEYNPEHVSKSVYLTFPLLTQPKVEQLDKVSGATVHAVIWTTTPWTLPFNQAICYNPGIRYAFLKCARSSNVYLCEESFVEKLKAIVGGDLELLCNVDGHTLEGTVYKHPLNQQELPFLPGEHVLPGKGTGLVHTAPAHGHDDFQVAVRNDLPLECHVDAQGRYTSGVDSSMVGKVVDDDANEAVLSALSKNVLQVENFTHSYPYDWRTKKPVIIRSSQQWFIDVSALRDQALECLSEVKISPPQSEGGMVSQLQSRPYWCISRQRTWGVPIPVFYHKESGEPLVTRETVDHLKELFRTQSPDCWWTLPVSELLPDRLLAELGKGQSSDYSRGEDILDIWFDSGVSWASVLAEVGGQADVYLEGIDQFKGWFQTSLLTSVAVNGRAPYKQIVTHSFATDEEGKKMSKSVGNVTDPEEVINGGKNKKTSPSYGVDVLRWWVAHSHHHQQIQVGPSILSRFHEDVFKVRKCVRHLLGNLFDFEPGVHSVPYDEMTAVDQYMLYVLSTTMQQIDEAYESISYHKVIQNIEKFVYSDLSSFYINITRDRCYCSDIDSKVRRSSQTVQYHIARTLTSAFAPVMPHLAEEIFQYIPGHDDADSDTDSIFKLGWCTPDLAWNNPDAAHRLMPVFDIRRDLLEELGTESPVDFDTLIYSSPQLHDLLRELQPETTSSTSPVCEVLQTSQVTILDKAPRSIPDDAVILAGSTRIQGSVSDTAEEVDYKVLLMSAALNLCERCRRYTATSSRAPCDRCMNSLADDWAS</sequence>
<evidence type="ECO:0000256" key="4">
    <source>
        <dbReference type="ARBA" id="ARBA00022741"/>
    </source>
</evidence>
<dbReference type="InterPro" id="IPR014729">
    <property type="entry name" value="Rossmann-like_a/b/a_fold"/>
</dbReference>
<evidence type="ECO:0000313" key="13">
    <source>
        <dbReference type="RefSeq" id="XP_035824664.1"/>
    </source>
</evidence>
<evidence type="ECO:0000259" key="10">
    <source>
        <dbReference type="Pfam" id="PF00133"/>
    </source>
</evidence>
<dbReference type="SUPFAM" id="SSF47323">
    <property type="entry name" value="Anticodon-binding domain of a subclass of class I aminoacyl-tRNA synthetases"/>
    <property type="match status" value="1"/>
</dbReference>
<dbReference type="Gene3D" id="3.90.740.10">
    <property type="entry name" value="Valyl/Leucyl/Isoleucyl-tRNA synthetase, editing domain"/>
    <property type="match status" value="1"/>
</dbReference>
<dbReference type="CDD" id="cd00818">
    <property type="entry name" value="IleRS_core"/>
    <property type="match status" value="1"/>
</dbReference>
<dbReference type="InterPro" id="IPR013155">
    <property type="entry name" value="M/V/L/I-tRNA-synth_anticd-bd"/>
</dbReference>
<evidence type="ECO:0000259" key="11">
    <source>
        <dbReference type="Pfam" id="PF08264"/>
    </source>
</evidence>
<dbReference type="InterPro" id="IPR050081">
    <property type="entry name" value="Ile-tRNA_ligase"/>
</dbReference>
<dbReference type="Gene3D" id="3.40.50.620">
    <property type="entry name" value="HUPs"/>
    <property type="match status" value="2"/>
</dbReference>